<evidence type="ECO:0000313" key="1">
    <source>
        <dbReference type="EMBL" id="CAL1405813.1"/>
    </source>
</evidence>
<dbReference type="Proteomes" id="UP001497516">
    <property type="component" value="Chromosome 8"/>
</dbReference>
<protein>
    <submittedName>
        <fullName evidence="1">Uncharacterized protein</fullName>
    </submittedName>
</protein>
<reference evidence="1 2" key="1">
    <citation type="submission" date="2024-04" db="EMBL/GenBank/DDBJ databases">
        <authorList>
            <person name="Fracassetti M."/>
        </authorList>
    </citation>
    <scope>NUCLEOTIDE SEQUENCE [LARGE SCALE GENOMIC DNA]</scope>
</reference>
<gene>
    <name evidence="1" type="ORF">LTRI10_LOCUS45579</name>
</gene>
<dbReference type="AlphaFoldDB" id="A0AAV2G559"/>
<dbReference type="EMBL" id="OZ034821">
    <property type="protein sequence ID" value="CAL1405813.1"/>
    <property type="molecule type" value="Genomic_DNA"/>
</dbReference>
<proteinExistence type="predicted"/>
<accession>A0AAV2G559</accession>
<sequence length="72" mass="7561">MLQSSRPSAAKSKRELRIRPSCLRVVVHIGENWKHGHPPPFGWPCLNTDGSVVAGKAAAGGVIGGDDGSNQT</sequence>
<keyword evidence="2" id="KW-1185">Reference proteome</keyword>
<name>A0AAV2G559_9ROSI</name>
<organism evidence="1 2">
    <name type="scientific">Linum trigynum</name>
    <dbReference type="NCBI Taxonomy" id="586398"/>
    <lineage>
        <taxon>Eukaryota</taxon>
        <taxon>Viridiplantae</taxon>
        <taxon>Streptophyta</taxon>
        <taxon>Embryophyta</taxon>
        <taxon>Tracheophyta</taxon>
        <taxon>Spermatophyta</taxon>
        <taxon>Magnoliopsida</taxon>
        <taxon>eudicotyledons</taxon>
        <taxon>Gunneridae</taxon>
        <taxon>Pentapetalae</taxon>
        <taxon>rosids</taxon>
        <taxon>fabids</taxon>
        <taxon>Malpighiales</taxon>
        <taxon>Linaceae</taxon>
        <taxon>Linum</taxon>
    </lineage>
</organism>
<evidence type="ECO:0000313" key="2">
    <source>
        <dbReference type="Proteomes" id="UP001497516"/>
    </source>
</evidence>